<organism evidence="9 11">
    <name type="scientific">Stigmatella aurantiaca (strain DW4/3-1)</name>
    <dbReference type="NCBI Taxonomy" id="378806"/>
    <lineage>
        <taxon>Bacteria</taxon>
        <taxon>Pseudomonadati</taxon>
        <taxon>Myxococcota</taxon>
        <taxon>Myxococcia</taxon>
        <taxon>Myxococcales</taxon>
        <taxon>Cystobacterineae</taxon>
        <taxon>Archangiaceae</taxon>
        <taxon>Stigmatella</taxon>
    </lineage>
</organism>
<dbReference type="EMBL" id="CP002271">
    <property type="protein sequence ID" value="ADO76128.1"/>
    <property type="molecule type" value="Genomic_DNA"/>
</dbReference>
<dbReference type="OrthoDB" id="5376988at2"/>
<keyword evidence="2 4" id="KW-0479">Metal-binding</keyword>
<evidence type="ECO:0000256" key="2">
    <source>
        <dbReference type="ARBA" id="ARBA00022723"/>
    </source>
</evidence>
<dbReference type="Proteomes" id="UP000032702">
    <property type="component" value="Unassembled WGS sequence"/>
</dbReference>
<sequence>MGMTRNRPGKGLAFGVPLLMLVLAGGCSSQEGPPAAPDGGPPGTGTPDAGSDGGPGPTPVTCLPTNSNERIPLRLAATREPVFETFDNLRARVDTQCGTCHKAPEIRGGFQYTSSHAGLRDAATSMARMATQGAMPPLPTSDQLKQAVALGQALSSWLAQGTPEGSFEVREEGSSDGGVAVARDVGEAMTDLGHCIPGAAPLGRDPEKDAWFAQLTTLPRLLSETDTGIVTFDARTLAQHGTVAFAPTYPLFSDHAKKLRQVHVPAGSSIRYEPSTQRFDIPPNTRFYKTFFKPVKDAQGRVGYRKIETRLIVVRQPWQDSLFGTYLWNEEETVAELHDLRYRDGSSFSDRVLVYRTDEATGTTRNYAIPGRHRCIDCHTGSEAQNFVLGFTPLQLNRRPAGEGGVDASASVLPDELSQVDRMIQYGVLTGIRSSADLPKLETYGSKRPRNLQELELQGYFIGNCAQCHNPEGFAVKSNPAIASLDFSAGGILYQFPPSLKESNGLRPYVHLGVTDFAADLRSPAPASTLFQRVARDTDERIIHMPANVPGQDCRAALLVARWIASLDWPRDNGLSQEQKEAQRQERLRQAELAVRDTCQDPPDVRWVSEDFTDKVPYEPRNPHWATSMGTPPFEYLTRYPITQAHETLARQRIPTNFWIPKPGCHFESSAPPPSIEPWMKDALGNPKQPWGELYYATPGAVVFQGICANCHGRAGDGQSGAAKTLVALNGSRVANLVKGLAGTSSTGEPHMAMFERVLGPHGGARYLAWMASGGTTVTFTPEFMQAWIKYGDVDIDFSPRETDWGKWGANMLGAARGACDLVRAGKFGTGSSEPPSGNPNALGGATLWKRVCTLDNPLTPDIEAGTDDAAVAEWLQRAQFNAGVMAYFYLRDELSQGRIAPLRSECAKR</sequence>
<dbReference type="PROSITE" id="PS51257">
    <property type="entry name" value="PROKAR_LIPOPROTEIN"/>
    <property type="match status" value="1"/>
</dbReference>
<evidence type="ECO:0000256" key="6">
    <source>
        <dbReference type="SAM" id="SignalP"/>
    </source>
</evidence>
<feature type="signal peptide" evidence="6">
    <location>
        <begin position="1"/>
        <end position="29"/>
    </location>
</feature>
<keyword evidence="1 4" id="KW-0349">Heme</keyword>
<dbReference type="GO" id="GO:0020037">
    <property type="term" value="F:heme binding"/>
    <property type="evidence" value="ECO:0007669"/>
    <property type="project" value="InterPro"/>
</dbReference>
<gene>
    <name evidence="8" type="ordered locus">STAUR_8374</name>
    <name evidence="9" type="ORF">STIAU_3036</name>
</gene>
<dbReference type="PATRIC" id="fig|378806.16.peg.6003"/>
<accession>Q093C7</accession>
<dbReference type="GO" id="GO:0046872">
    <property type="term" value="F:metal ion binding"/>
    <property type="evidence" value="ECO:0007669"/>
    <property type="project" value="UniProtKB-KW"/>
</dbReference>
<evidence type="ECO:0000256" key="3">
    <source>
        <dbReference type="ARBA" id="ARBA00023004"/>
    </source>
</evidence>
<evidence type="ECO:0000256" key="1">
    <source>
        <dbReference type="ARBA" id="ARBA00022617"/>
    </source>
</evidence>
<dbReference type="SUPFAM" id="SSF46626">
    <property type="entry name" value="Cytochrome c"/>
    <property type="match status" value="1"/>
</dbReference>
<reference evidence="8 10" key="2">
    <citation type="journal article" date="2011" name="Mol. Biol. Evol.">
        <title>Comparative genomic analysis of fruiting body formation in Myxococcales.</title>
        <authorList>
            <person name="Huntley S."/>
            <person name="Hamann N."/>
            <person name="Wegener-Feldbrugge S."/>
            <person name="Treuner-Lange A."/>
            <person name="Kube M."/>
            <person name="Reinhardt R."/>
            <person name="Klages S."/>
            <person name="Muller R."/>
            <person name="Ronning C.M."/>
            <person name="Nierman W.C."/>
            <person name="Sogaard-Andersen L."/>
        </authorList>
    </citation>
    <scope>NUCLEOTIDE SEQUENCE [LARGE SCALE GENOMIC DNA]</scope>
    <source>
        <strain evidence="8 10">DW4/3-1</strain>
    </source>
</reference>
<dbReference type="EMBL" id="AAMD01000046">
    <property type="protein sequence ID" value="EAU66819.1"/>
    <property type="molecule type" value="Genomic_DNA"/>
</dbReference>
<feature type="chain" id="PRO_5010840336" description="Cytochrome c domain-containing protein" evidence="6">
    <location>
        <begin position="30"/>
        <end position="910"/>
    </location>
</feature>
<evidence type="ECO:0000313" key="11">
    <source>
        <dbReference type="Proteomes" id="UP000032702"/>
    </source>
</evidence>
<dbReference type="HOGENOM" id="CLU_319319_0_0_7"/>
<evidence type="ECO:0000259" key="7">
    <source>
        <dbReference type="PROSITE" id="PS51007"/>
    </source>
</evidence>
<evidence type="ECO:0000313" key="8">
    <source>
        <dbReference type="EMBL" id="ADO76128.1"/>
    </source>
</evidence>
<dbReference type="AlphaFoldDB" id="Q093C7"/>
<feature type="domain" description="Cytochrome c" evidence="7">
    <location>
        <begin position="695"/>
        <end position="775"/>
    </location>
</feature>
<keyword evidence="6" id="KW-0732">Signal</keyword>
<keyword evidence="10" id="KW-1185">Reference proteome</keyword>
<reference evidence="9 11" key="1">
    <citation type="submission" date="2006-04" db="EMBL/GenBank/DDBJ databases">
        <authorList>
            <person name="Nierman W.C."/>
        </authorList>
    </citation>
    <scope>NUCLEOTIDE SEQUENCE [LARGE SCALE GENOMIC DNA]</scope>
    <source>
        <strain evidence="9 11">DW4/3-1</strain>
    </source>
</reference>
<dbReference type="STRING" id="378806.STAUR_8374"/>
<dbReference type="PROSITE" id="PS51007">
    <property type="entry name" value="CYTC"/>
    <property type="match status" value="1"/>
</dbReference>
<feature type="region of interest" description="Disordered" evidence="5">
    <location>
        <begin position="29"/>
        <end position="66"/>
    </location>
</feature>
<keyword evidence="3 4" id="KW-0408">Iron</keyword>
<dbReference type="GO" id="GO:0009055">
    <property type="term" value="F:electron transfer activity"/>
    <property type="evidence" value="ECO:0007669"/>
    <property type="project" value="InterPro"/>
</dbReference>
<dbReference type="KEGG" id="sur:STAUR_8374"/>
<proteinExistence type="predicted"/>
<evidence type="ECO:0000256" key="5">
    <source>
        <dbReference type="SAM" id="MobiDB-lite"/>
    </source>
</evidence>
<dbReference type="eggNOG" id="COG2010">
    <property type="taxonomic scope" value="Bacteria"/>
</dbReference>
<dbReference type="Proteomes" id="UP000001351">
    <property type="component" value="Chromosome"/>
</dbReference>
<evidence type="ECO:0000313" key="9">
    <source>
        <dbReference type="EMBL" id="EAU66819.1"/>
    </source>
</evidence>
<evidence type="ECO:0000313" key="10">
    <source>
        <dbReference type="Proteomes" id="UP000001351"/>
    </source>
</evidence>
<protein>
    <recommendedName>
        <fullName evidence="7">Cytochrome c domain-containing protein</fullName>
    </recommendedName>
</protein>
<evidence type="ECO:0000256" key="4">
    <source>
        <dbReference type="PROSITE-ProRule" id="PRU00433"/>
    </source>
</evidence>
<name>Q093C7_STIAD</name>
<dbReference type="InterPro" id="IPR036909">
    <property type="entry name" value="Cyt_c-like_dom_sf"/>
</dbReference>
<dbReference type="InterPro" id="IPR009056">
    <property type="entry name" value="Cyt_c-like_dom"/>
</dbReference>